<dbReference type="SUPFAM" id="SSF51905">
    <property type="entry name" value="FAD/NAD(P)-binding domain"/>
    <property type="match status" value="2"/>
</dbReference>
<sequence length="375" mass="40671">MTEHGTSTGRAPNDLPVVVIGGGQAGLAAGYYLRRAGARFVILDAQTGPGGAWRHGWDSLRLFSPATHSTLPGWPMPAQPGEPFPTAGHVRDYLTRYEQRYDLDVQRPVEVTAVHAHDDRLVVSGPKGQWDASAVISATGTWRRPHVPDLPDRSTFTGRQLHAVGYHHAEPFRGQHVGVVGAANSAAQILAEVSTVATTHWFTLAEPRYLPDDVDGRVLFDLASQREITRRQGLPDHGGIAALGDIVMVPIVQDARARGALHALPMFDRMTPTGVVWDDGSRTELDVIIWCTGFRPDLAHLAPLGLPLDARSLPRTTNDTQSLDEPRLHLLGYGDWTGSASATLVGAGRTARQCVERIIGRPARRPRAAAHQHAL</sequence>
<keyword evidence="1" id="KW-0560">Oxidoreductase</keyword>
<evidence type="ECO:0000313" key="2">
    <source>
        <dbReference type="EMBL" id="MEQ3542364.1"/>
    </source>
</evidence>
<proteinExistence type="predicted"/>
<protein>
    <submittedName>
        <fullName evidence="2">ArsO family NAD(P)H-dependent flavin-containing monooxygenase</fullName>
    </submittedName>
</protein>
<evidence type="ECO:0000313" key="3">
    <source>
        <dbReference type="Proteomes" id="UP001464923"/>
    </source>
</evidence>
<dbReference type="Proteomes" id="UP001464923">
    <property type="component" value="Unassembled WGS sequence"/>
</dbReference>
<evidence type="ECO:0000256" key="1">
    <source>
        <dbReference type="ARBA" id="ARBA00023002"/>
    </source>
</evidence>
<dbReference type="EMBL" id="JBEDNP010000034">
    <property type="protein sequence ID" value="MEQ3542364.1"/>
    <property type="molecule type" value="Genomic_DNA"/>
</dbReference>
<keyword evidence="2" id="KW-0503">Monooxygenase</keyword>
<dbReference type="Pfam" id="PF13738">
    <property type="entry name" value="Pyr_redox_3"/>
    <property type="match status" value="1"/>
</dbReference>
<dbReference type="InterPro" id="IPR050982">
    <property type="entry name" value="Auxin_biosynth/cation_transpt"/>
</dbReference>
<dbReference type="RefSeq" id="WP_345649212.1">
    <property type="nucleotide sequence ID" value="NZ_BAABLY010000060.1"/>
</dbReference>
<dbReference type="PRINTS" id="PR00368">
    <property type="entry name" value="FADPNR"/>
</dbReference>
<dbReference type="GO" id="GO:0004497">
    <property type="term" value="F:monooxygenase activity"/>
    <property type="evidence" value="ECO:0007669"/>
    <property type="project" value="UniProtKB-KW"/>
</dbReference>
<dbReference type="PRINTS" id="PR00469">
    <property type="entry name" value="PNDRDTASEII"/>
</dbReference>
<reference evidence="2 3" key="1">
    <citation type="submission" date="2024-03" db="EMBL/GenBank/DDBJ databases">
        <title>Draft genome sequence of Pseudonocardia tropica JCM 19149.</title>
        <authorList>
            <person name="Butdee W."/>
            <person name="Duangmal K."/>
        </authorList>
    </citation>
    <scope>NUCLEOTIDE SEQUENCE [LARGE SCALE GENOMIC DNA]</scope>
    <source>
        <strain evidence="2 3">JCM 19149</strain>
    </source>
</reference>
<dbReference type="Gene3D" id="3.50.50.60">
    <property type="entry name" value="FAD/NAD(P)-binding domain"/>
    <property type="match status" value="1"/>
</dbReference>
<keyword evidence="3" id="KW-1185">Reference proteome</keyword>
<dbReference type="NCBIfam" id="NF040505">
    <property type="entry name" value="ArsO_flavin_mono"/>
    <property type="match status" value="1"/>
</dbReference>
<gene>
    <name evidence="2" type="ORF">WHI96_26500</name>
</gene>
<dbReference type="PANTHER" id="PTHR43539:SF78">
    <property type="entry name" value="FLAVIN-CONTAINING MONOOXYGENASE"/>
    <property type="match status" value="1"/>
</dbReference>
<comment type="caution">
    <text evidence="2">The sequence shown here is derived from an EMBL/GenBank/DDBJ whole genome shotgun (WGS) entry which is preliminary data.</text>
</comment>
<name>A0ABV1K296_9PSEU</name>
<organism evidence="2 3">
    <name type="scientific">Pseudonocardia tropica</name>
    <dbReference type="NCBI Taxonomy" id="681289"/>
    <lineage>
        <taxon>Bacteria</taxon>
        <taxon>Bacillati</taxon>
        <taxon>Actinomycetota</taxon>
        <taxon>Actinomycetes</taxon>
        <taxon>Pseudonocardiales</taxon>
        <taxon>Pseudonocardiaceae</taxon>
        <taxon>Pseudonocardia</taxon>
    </lineage>
</organism>
<accession>A0ABV1K296</accession>
<dbReference type="InterPro" id="IPR036188">
    <property type="entry name" value="FAD/NAD-bd_sf"/>
</dbReference>
<dbReference type="PANTHER" id="PTHR43539">
    <property type="entry name" value="FLAVIN-BINDING MONOOXYGENASE-LIKE PROTEIN (AFU_ORTHOLOGUE AFUA_4G09220)"/>
    <property type="match status" value="1"/>
</dbReference>